<dbReference type="AlphaFoldDB" id="A0AAC9JH40"/>
<dbReference type="PROSITE" id="PS51677">
    <property type="entry name" value="NODB"/>
    <property type="match status" value="1"/>
</dbReference>
<dbReference type="InterPro" id="IPR051398">
    <property type="entry name" value="Polysacch_Deacetylase"/>
</dbReference>
<dbReference type="GO" id="GO:0005576">
    <property type="term" value="C:extracellular region"/>
    <property type="evidence" value="ECO:0007669"/>
    <property type="project" value="UniProtKB-SubCell"/>
</dbReference>
<evidence type="ECO:0000256" key="2">
    <source>
        <dbReference type="ARBA" id="ARBA00022729"/>
    </source>
</evidence>
<name>A0AAC9JH40_9ALTE</name>
<dbReference type="Pfam" id="PF01522">
    <property type="entry name" value="Polysacc_deac_1"/>
    <property type="match status" value="2"/>
</dbReference>
<organism evidence="4 5">
    <name type="scientific">Alteromonas mediterranea</name>
    <dbReference type="NCBI Taxonomy" id="314275"/>
    <lineage>
        <taxon>Bacteria</taxon>
        <taxon>Pseudomonadati</taxon>
        <taxon>Pseudomonadota</taxon>
        <taxon>Gammaproteobacteria</taxon>
        <taxon>Alteromonadales</taxon>
        <taxon>Alteromonadaceae</taxon>
        <taxon>Alteromonas/Salinimonas group</taxon>
        <taxon>Alteromonas</taxon>
    </lineage>
</organism>
<evidence type="ECO:0000313" key="4">
    <source>
        <dbReference type="EMBL" id="APD92396.1"/>
    </source>
</evidence>
<evidence type="ECO:0000313" key="5">
    <source>
        <dbReference type="Proteomes" id="UP000182101"/>
    </source>
</evidence>
<dbReference type="Proteomes" id="UP000182101">
    <property type="component" value="Plasmid pAMCP48-600"/>
</dbReference>
<dbReference type="SUPFAM" id="SSF88713">
    <property type="entry name" value="Glycoside hydrolase/deacetylase"/>
    <property type="match status" value="1"/>
</dbReference>
<dbReference type="InterPro" id="IPR011330">
    <property type="entry name" value="Glyco_hydro/deAcase_b/a-brl"/>
</dbReference>
<reference evidence="4 5" key="1">
    <citation type="submission" date="2016-11" db="EMBL/GenBank/DDBJ databases">
        <title>Networking in microbes: conjugative elements and plasmids in the genus Alteromonas.</title>
        <authorList>
            <person name="Lopez-Perez M."/>
            <person name="Ramon-Marco N."/>
            <person name="Rodriguez-Valera F."/>
        </authorList>
    </citation>
    <scope>NUCLEOTIDE SEQUENCE [LARGE SCALE GENOMIC DNA]</scope>
    <source>
        <strain evidence="4 5">CP48</strain>
        <plasmid evidence="5">pamcp48-600</plasmid>
    </source>
</reference>
<comment type="subcellular location">
    <subcellularLocation>
        <location evidence="1">Secreted</location>
    </subcellularLocation>
</comment>
<protein>
    <recommendedName>
        <fullName evidence="3">NodB homology domain-containing protein</fullName>
    </recommendedName>
</protein>
<proteinExistence type="predicted"/>
<sequence>MSLLFLSSLIGKAATFKFNPSGRSGVLYFHRVLDKPSDNYPDDPTIDEFDELLSVLKNTFTIVSLKELASTRQVSGGKPLLGISFDDGYRDNFTNALPVLIKHGLKATFFIASQGTEEGILWQDKIIECVRANAGGSDALYGVGGALDGLSESAKCRYLMEYLKRMKVFSRNAIIKGWEKTLGISSYPRLMLTREEIKVLSNEGHDIGGHTHNHVILSVESQQDVKNEITRNKDILEEIIGRKLDLFCYPNGHPSFDLDADIHPEMLREAGYSYAFTTLDGGIGKDSDDMLLSRFLPHRRNSHLRAWSSAKIMGEVA</sequence>
<dbReference type="GO" id="GO:0005975">
    <property type="term" value="P:carbohydrate metabolic process"/>
    <property type="evidence" value="ECO:0007669"/>
    <property type="project" value="InterPro"/>
</dbReference>
<dbReference type="InterPro" id="IPR002509">
    <property type="entry name" value="NODB_dom"/>
</dbReference>
<accession>A0AAC9JH40</accession>
<dbReference type="GO" id="GO:0016810">
    <property type="term" value="F:hydrolase activity, acting on carbon-nitrogen (but not peptide) bonds"/>
    <property type="evidence" value="ECO:0007669"/>
    <property type="project" value="InterPro"/>
</dbReference>
<dbReference type="CDD" id="cd10918">
    <property type="entry name" value="CE4_NodB_like_5s_6s"/>
    <property type="match status" value="1"/>
</dbReference>
<dbReference type="EMBL" id="CP018025">
    <property type="protein sequence ID" value="APD92396.1"/>
    <property type="molecule type" value="Genomic_DNA"/>
</dbReference>
<geneLocation type="plasmid" evidence="5">
    <name>pamcp48-600</name>
</geneLocation>
<feature type="domain" description="NodB homology" evidence="3">
    <location>
        <begin position="79"/>
        <end position="317"/>
    </location>
</feature>
<dbReference type="RefSeq" id="WP_071961010.1">
    <property type="nucleotide sequence ID" value="NZ_CP018025.1"/>
</dbReference>
<keyword evidence="2" id="KW-0732">Signal</keyword>
<evidence type="ECO:0000259" key="3">
    <source>
        <dbReference type="PROSITE" id="PS51677"/>
    </source>
</evidence>
<dbReference type="Gene3D" id="3.20.20.370">
    <property type="entry name" value="Glycoside hydrolase/deacetylase"/>
    <property type="match status" value="1"/>
</dbReference>
<keyword evidence="4" id="KW-0614">Plasmid</keyword>
<gene>
    <name evidence="4" type="ORF">BM524_21075</name>
</gene>
<evidence type="ECO:0000256" key="1">
    <source>
        <dbReference type="ARBA" id="ARBA00004613"/>
    </source>
</evidence>
<dbReference type="PANTHER" id="PTHR34216">
    <property type="match status" value="1"/>
</dbReference>
<dbReference type="PANTHER" id="PTHR34216:SF3">
    <property type="entry name" value="POLY-BETA-1,6-N-ACETYL-D-GLUCOSAMINE N-DEACETYLASE"/>
    <property type="match status" value="1"/>
</dbReference>